<protein>
    <submittedName>
        <fullName evidence="2">DNA-binding protein</fullName>
    </submittedName>
</protein>
<name>A0A5P2C273_STRVZ</name>
<dbReference type="AlphaFoldDB" id="A0A5P2C273"/>
<dbReference type="GO" id="GO:0003677">
    <property type="term" value="F:DNA binding"/>
    <property type="evidence" value="ECO:0007669"/>
    <property type="project" value="UniProtKB-KW"/>
</dbReference>
<accession>A0A5P2C273</accession>
<evidence type="ECO:0000259" key="1">
    <source>
        <dbReference type="Pfam" id="PF19054"/>
    </source>
</evidence>
<dbReference type="Pfam" id="PF19054">
    <property type="entry name" value="DUF5753"/>
    <property type="match status" value="1"/>
</dbReference>
<gene>
    <name evidence="2" type="ORF">DEJ48_23605</name>
</gene>
<organism evidence="2 3">
    <name type="scientific">Streptomyces venezuelae</name>
    <dbReference type="NCBI Taxonomy" id="54571"/>
    <lineage>
        <taxon>Bacteria</taxon>
        <taxon>Bacillati</taxon>
        <taxon>Actinomycetota</taxon>
        <taxon>Actinomycetes</taxon>
        <taxon>Kitasatosporales</taxon>
        <taxon>Streptomycetaceae</taxon>
        <taxon>Streptomyces</taxon>
    </lineage>
</organism>
<reference evidence="2 3" key="1">
    <citation type="submission" date="2018-05" db="EMBL/GenBank/DDBJ databases">
        <title>Streptomyces venezuelae.</title>
        <authorList>
            <person name="Kim W."/>
            <person name="Lee N."/>
            <person name="Cho B.-K."/>
        </authorList>
    </citation>
    <scope>NUCLEOTIDE SEQUENCE [LARGE SCALE GENOMIC DNA]</scope>
    <source>
        <strain evidence="2 3">ATCC 14584</strain>
    </source>
</reference>
<dbReference type="EMBL" id="CP029192">
    <property type="protein sequence ID" value="QES35998.1"/>
    <property type="molecule type" value="Genomic_DNA"/>
</dbReference>
<proteinExistence type="predicted"/>
<dbReference type="Proteomes" id="UP000322927">
    <property type="component" value="Chromosome"/>
</dbReference>
<dbReference type="InterPro" id="IPR043917">
    <property type="entry name" value="DUF5753"/>
</dbReference>
<sequence length="186" mass="20472">MGPTQQAFLDLVRETKETKHYCPDVIWGNLQTPEYVRAMLTLVVDFLDTPRDIEAGVEARTARAELFGKDGRTYKTLLGEQALRCNIGGSSVMRGQLNRLLESFALPGVTLGIIPSRAQLHVFPGNSFGIFDGQRVEVELFGEAPTLTDDAQVRIYEKAFGLLERSAVYGEDAQALVRTELAALGP</sequence>
<evidence type="ECO:0000313" key="2">
    <source>
        <dbReference type="EMBL" id="QES35998.1"/>
    </source>
</evidence>
<keyword evidence="2" id="KW-0238">DNA-binding</keyword>
<evidence type="ECO:0000313" key="3">
    <source>
        <dbReference type="Proteomes" id="UP000322927"/>
    </source>
</evidence>
<feature type="domain" description="DUF5753" evidence="1">
    <location>
        <begin position="6"/>
        <end position="178"/>
    </location>
</feature>